<dbReference type="InterPro" id="IPR005116">
    <property type="entry name" value="Transp-assoc_OB_typ1"/>
</dbReference>
<dbReference type="PROSITE" id="PS51866">
    <property type="entry name" value="MOP"/>
    <property type="match status" value="1"/>
</dbReference>
<evidence type="ECO:0000313" key="4">
    <source>
        <dbReference type="EMBL" id="ATW26969.1"/>
    </source>
</evidence>
<dbReference type="NCBIfam" id="TIGR00638">
    <property type="entry name" value="Mop"/>
    <property type="match status" value="1"/>
</dbReference>
<protein>
    <submittedName>
        <fullName evidence="4">Molybdenum-pterin-binding protein</fullName>
    </submittedName>
</protein>
<evidence type="ECO:0000256" key="2">
    <source>
        <dbReference type="PROSITE-ProRule" id="PRU01213"/>
    </source>
</evidence>
<proteinExistence type="predicted"/>
<keyword evidence="1 2" id="KW-0500">Molybdenum</keyword>
<dbReference type="InterPro" id="IPR008995">
    <property type="entry name" value="Mo/tungstate-bd_C_term_dom"/>
</dbReference>
<evidence type="ECO:0000259" key="3">
    <source>
        <dbReference type="PROSITE" id="PS51866"/>
    </source>
</evidence>
<dbReference type="Proteomes" id="UP000323521">
    <property type="component" value="Chromosome"/>
</dbReference>
<dbReference type="GO" id="GO:0015689">
    <property type="term" value="P:molybdate ion transport"/>
    <property type="evidence" value="ECO:0007669"/>
    <property type="project" value="InterPro"/>
</dbReference>
<organism evidence="4 5">
    <name type="scientific">Formimonas warabiya</name>
    <dbReference type="NCBI Taxonomy" id="1761012"/>
    <lineage>
        <taxon>Bacteria</taxon>
        <taxon>Bacillati</taxon>
        <taxon>Bacillota</taxon>
        <taxon>Clostridia</taxon>
        <taxon>Eubacteriales</taxon>
        <taxon>Peptococcaceae</taxon>
        <taxon>Candidatus Formimonas</taxon>
    </lineage>
</organism>
<reference evidence="4 5" key="1">
    <citation type="submission" date="2016-10" db="EMBL/GenBank/DDBJ databases">
        <title>Complete Genome Sequence of Peptococcaceae strain DCMF.</title>
        <authorList>
            <person name="Edwards R.J."/>
            <person name="Holland S.I."/>
            <person name="Deshpande N.P."/>
            <person name="Wong Y.K."/>
            <person name="Ertan H."/>
            <person name="Manefield M."/>
            <person name="Russell T.L."/>
            <person name="Lee M.J."/>
        </authorList>
    </citation>
    <scope>NUCLEOTIDE SEQUENCE [LARGE SCALE GENOMIC DNA]</scope>
    <source>
        <strain evidence="4 5">DCMF</strain>
    </source>
</reference>
<name>A0A3G1KX75_FORW1</name>
<dbReference type="Gene3D" id="2.40.50.100">
    <property type="match status" value="1"/>
</dbReference>
<dbReference type="Pfam" id="PF03459">
    <property type="entry name" value="TOBE"/>
    <property type="match status" value="1"/>
</dbReference>
<dbReference type="KEGG" id="fwa:DCMF_21355"/>
<evidence type="ECO:0000313" key="5">
    <source>
        <dbReference type="Proteomes" id="UP000323521"/>
    </source>
</evidence>
<evidence type="ECO:0000256" key="1">
    <source>
        <dbReference type="ARBA" id="ARBA00022505"/>
    </source>
</evidence>
<sequence>MKVSGRNQIGGRVAKVERDGLMAKVTIDVDRCTMTSVITGDAVDDLNIKEGDQVSALVKSTSVMLMK</sequence>
<dbReference type="AlphaFoldDB" id="A0A3G1KX75"/>
<dbReference type="RefSeq" id="WP_214658795.1">
    <property type="nucleotide sequence ID" value="NZ_CP017634.1"/>
</dbReference>
<gene>
    <name evidence="4" type="ORF">DCMF_21355</name>
</gene>
<dbReference type="InterPro" id="IPR004606">
    <property type="entry name" value="Mop_domain"/>
</dbReference>
<dbReference type="EMBL" id="CP017634">
    <property type="protein sequence ID" value="ATW26969.1"/>
    <property type="molecule type" value="Genomic_DNA"/>
</dbReference>
<feature type="domain" description="Mop" evidence="3">
    <location>
        <begin position="2"/>
        <end position="67"/>
    </location>
</feature>
<accession>A0A3G1KX75</accession>
<dbReference type="SUPFAM" id="SSF50331">
    <property type="entry name" value="MOP-like"/>
    <property type="match status" value="1"/>
</dbReference>
<keyword evidence="5" id="KW-1185">Reference proteome</keyword>